<comment type="subcellular location">
    <subcellularLocation>
        <location evidence="1 6">Mitochondrion matrix</location>
    </subcellularLocation>
</comment>
<dbReference type="GO" id="GO:0034553">
    <property type="term" value="P:mitochondrial respiratory chain complex II assembly"/>
    <property type="evidence" value="ECO:0007669"/>
    <property type="project" value="UniProtKB-UniRule"/>
</dbReference>
<dbReference type="InterPro" id="IPR008381">
    <property type="entry name" value="SDHAF3/Sdh7"/>
</dbReference>
<reference evidence="8" key="1">
    <citation type="journal article" date="2022" name="bioRxiv">
        <title>Sequencing and chromosome-scale assembly of the giantPleurodeles waltlgenome.</title>
        <authorList>
            <person name="Brown T."/>
            <person name="Elewa A."/>
            <person name="Iarovenko S."/>
            <person name="Subramanian E."/>
            <person name="Araus A.J."/>
            <person name="Petzold A."/>
            <person name="Susuki M."/>
            <person name="Suzuki K.-i.T."/>
            <person name="Hayashi T."/>
            <person name="Toyoda A."/>
            <person name="Oliveira C."/>
            <person name="Osipova E."/>
            <person name="Leigh N.D."/>
            <person name="Simon A."/>
            <person name="Yun M.H."/>
        </authorList>
    </citation>
    <scope>NUCLEOTIDE SEQUENCE</scope>
    <source>
        <strain evidence="8">20211129_DDA</strain>
        <tissue evidence="8">Liver</tissue>
    </source>
</reference>
<proteinExistence type="inferred from homology"/>
<accession>A0AAV7SDN8</accession>
<evidence type="ECO:0000313" key="9">
    <source>
        <dbReference type="Proteomes" id="UP001066276"/>
    </source>
</evidence>
<dbReference type="GO" id="GO:0005759">
    <property type="term" value="C:mitochondrial matrix"/>
    <property type="evidence" value="ECO:0007669"/>
    <property type="project" value="UniProtKB-SubCell"/>
</dbReference>
<dbReference type="PANTHER" id="PTHR13137">
    <property type="entry name" value="DC11 ACN9 HOMOLOG"/>
    <property type="match status" value="1"/>
</dbReference>
<comment type="function">
    <text evidence="6">Plays an essential role in the assembly of succinate dehydrogenase (SDH), an enzyme complex (also referred to as respiratory complex II) that is a component of both the tricarboxylic acid (TCA) cycle and the mitochondrial electron transport chain, and which couples the oxidation of succinate to fumarate with the reduction of ubiquinone (coenzyme Q) to ubiquinol. Promotes maturation of the iron-sulfur protein subunit of the SDH catalytic dimer, protecting it from the deleterious effects of oxidants. May act together with SDHAF1.</text>
</comment>
<dbReference type="EMBL" id="JANPWB010000008">
    <property type="protein sequence ID" value="KAJ1162113.1"/>
    <property type="molecule type" value="Genomic_DNA"/>
</dbReference>
<keyword evidence="5 6" id="KW-0143">Chaperone</keyword>
<keyword evidence="3" id="KW-0809">Transit peptide</keyword>
<sequence length="127" mass="14962">MSSLTLHVLQVRSLYKRILLLHRALPLDLKTLGDQYVKDEFRRHKSANPTETKRFMKEWESYASMLAQQANEKLSNPATNMRFGKSLPEQKLEDLREEQLGQLHELMQEATKTNRQFNIFDGTEQKK</sequence>
<evidence type="ECO:0000256" key="1">
    <source>
        <dbReference type="ARBA" id="ARBA00004305"/>
    </source>
</evidence>
<keyword evidence="9" id="KW-1185">Reference proteome</keyword>
<evidence type="ECO:0000256" key="2">
    <source>
        <dbReference type="ARBA" id="ARBA00006020"/>
    </source>
</evidence>
<keyword evidence="7" id="KW-0175">Coiled coil</keyword>
<keyword evidence="4 6" id="KW-0496">Mitochondrion</keyword>
<organism evidence="8 9">
    <name type="scientific">Pleurodeles waltl</name>
    <name type="common">Iberian ribbed newt</name>
    <dbReference type="NCBI Taxonomy" id="8319"/>
    <lineage>
        <taxon>Eukaryota</taxon>
        <taxon>Metazoa</taxon>
        <taxon>Chordata</taxon>
        <taxon>Craniata</taxon>
        <taxon>Vertebrata</taxon>
        <taxon>Euteleostomi</taxon>
        <taxon>Amphibia</taxon>
        <taxon>Batrachia</taxon>
        <taxon>Caudata</taxon>
        <taxon>Salamandroidea</taxon>
        <taxon>Salamandridae</taxon>
        <taxon>Pleurodelinae</taxon>
        <taxon>Pleurodeles</taxon>
    </lineage>
</organism>
<dbReference type="AlphaFoldDB" id="A0AAV7SDN8"/>
<evidence type="ECO:0000256" key="3">
    <source>
        <dbReference type="ARBA" id="ARBA00022946"/>
    </source>
</evidence>
<gene>
    <name evidence="8" type="ORF">NDU88_002591</name>
</gene>
<comment type="subunit">
    <text evidence="6">Interacts with the iron-sulfur protein subunit within the SDH catalytic dimer.</text>
</comment>
<dbReference type="PANTHER" id="PTHR13137:SF6">
    <property type="entry name" value="SUCCINATE DEHYDROGENASE ASSEMBLY FACTOR 3, MITOCHONDRIAL"/>
    <property type="match status" value="1"/>
</dbReference>
<feature type="coiled-coil region" evidence="7">
    <location>
        <begin position="89"/>
        <end position="116"/>
    </location>
</feature>
<dbReference type="Pfam" id="PF13233">
    <property type="entry name" value="Complex1_LYR_2"/>
    <property type="match status" value="1"/>
</dbReference>
<evidence type="ECO:0000256" key="5">
    <source>
        <dbReference type="ARBA" id="ARBA00023186"/>
    </source>
</evidence>
<evidence type="ECO:0000256" key="4">
    <source>
        <dbReference type="ARBA" id="ARBA00023128"/>
    </source>
</evidence>
<dbReference type="CDD" id="cd20270">
    <property type="entry name" value="Complex1_LYR_SDHAF3_LYRM10"/>
    <property type="match status" value="1"/>
</dbReference>
<dbReference type="GO" id="GO:0005758">
    <property type="term" value="C:mitochondrial intermembrane space"/>
    <property type="evidence" value="ECO:0007669"/>
    <property type="project" value="TreeGrafter"/>
</dbReference>
<dbReference type="Proteomes" id="UP001066276">
    <property type="component" value="Chromosome 4_2"/>
</dbReference>
<comment type="caution">
    <text evidence="8">The sequence shown here is derived from an EMBL/GenBank/DDBJ whole genome shotgun (WGS) entry which is preliminary data.</text>
</comment>
<dbReference type="GO" id="GO:0006105">
    <property type="term" value="P:succinate metabolic process"/>
    <property type="evidence" value="ECO:0007669"/>
    <property type="project" value="TreeGrafter"/>
</dbReference>
<evidence type="ECO:0000256" key="7">
    <source>
        <dbReference type="SAM" id="Coils"/>
    </source>
</evidence>
<evidence type="ECO:0000313" key="8">
    <source>
        <dbReference type="EMBL" id="KAJ1162113.1"/>
    </source>
</evidence>
<evidence type="ECO:0000256" key="6">
    <source>
        <dbReference type="RuleBase" id="RU368039"/>
    </source>
</evidence>
<protein>
    <recommendedName>
        <fullName evidence="6">Succinate dehydrogenase assembly factor 3</fullName>
        <shortName evidence="6">SDH assembly factor 3</shortName>
        <shortName evidence="6">SDHAF3</shortName>
    </recommendedName>
</protein>
<name>A0AAV7SDN8_PLEWA</name>
<comment type="similarity">
    <text evidence="2 6">Belongs to the complex I LYR family. SDHAF3 subfamily.</text>
</comment>